<reference evidence="1 2" key="1">
    <citation type="journal article" date="2015" name="Fungal Genet. Biol.">
        <title>Evolution of novel wood decay mechanisms in Agaricales revealed by the genome sequences of Fistulina hepatica and Cylindrobasidium torrendii.</title>
        <authorList>
            <person name="Floudas D."/>
            <person name="Held B.W."/>
            <person name="Riley R."/>
            <person name="Nagy L.G."/>
            <person name="Koehler G."/>
            <person name="Ransdell A.S."/>
            <person name="Younus H."/>
            <person name="Chow J."/>
            <person name="Chiniquy J."/>
            <person name="Lipzen A."/>
            <person name="Tritt A."/>
            <person name="Sun H."/>
            <person name="Haridas S."/>
            <person name="LaButti K."/>
            <person name="Ohm R.A."/>
            <person name="Kues U."/>
            <person name="Blanchette R.A."/>
            <person name="Grigoriev I.V."/>
            <person name="Minto R.E."/>
            <person name="Hibbett D.S."/>
        </authorList>
    </citation>
    <scope>NUCLEOTIDE SEQUENCE [LARGE SCALE GENOMIC DNA]</scope>
    <source>
        <strain evidence="1 2">ATCC 64428</strain>
    </source>
</reference>
<dbReference type="Proteomes" id="UP000054144">
    <property type="component" value="Unassembled WGS sequence"/>
</dbReference>
<accession>A0A0D7ACX2</accession>
<organism evidence="1 2">
    <name type="scientific">Fistulina hepatica ATCC 64428</name>
    <dbReference type="NCBI Taxonomy" id="1128425"/>
    <lineage>
        <taxon>Eukaryota</taxon>
        <taxon>Fungi</taxon>
        <taxon>Dikarya</taxon>
        <taxon>Basidiomycota</taxon>
        <taxon>Agaricomycotina</taxon>
        <taxon>Agaricomycetes</taxon>
        <taxon>Agaricomycetidae</taxon>
        <taxon>Agaricales</taxon>
        <taxon>Fistulinaceae</taxon>
        <taxon>Fistulina</taxon>
    </lineage>
</organism>
<evidence type="ECO:0000313" key="2">
    <source>
        <dbReference type="Proteomes" id="UP000054144"/>
    </source>
</evidence>
<dbReference type="EMBL" id="KN881851">
    <property type="protein sequence ID" value="KIY48269.1"/>
    <property type="molecule type" value="Genomic_DNA"/>
</dbReference>
<dbReference type="AlphaFoldDB" id="A0A0D7ACX2"/>
<name>A0A0D7ACX2_9AGAR</name>
<dbReference type="OrthoDB" id="2676448at2759"/>
<protein>
    <submittedName>
        <fullName evidence="1">Uncharacterized protein</fullName>
    </submittedName>
</protein>
<feature type="non-terminal residue" evidence="1">
    <location>
        <position position="1"/>
    </location>
</feature>
<sequence length="187" mass="22071">LEDTLDVRERWELDSPEYVECRKELYERQYRRALDELERLVVQRLLELTKLNMSGVGYKLREKIRKALHTRAEAIRNALERYNSAAKALNPPRQTLTWTHLFELVDLGDLALLQHSRADIRQSEWAQPLNRQAANLYFEIKRAREEIVRDNMEIQRQITFMVDNYNDHLIAIEEATVGNPALAAELQ</sequence>
<keyword evidence="2" id="KW-1185">Reference proteome</keyword>
<gene>
    <name evidence="1" type="ORF">FISHEDRAFT_43817</name>
</gene>
<evidence type="ECO:0000313" key="1">
    <source>
        <dbReference type="EMBL" id="KIY48269.1"/>
    </source>
</evidence>
<proteinExistence type="predicted"/>